<keyword evidence="3" id="KW-0677">Repeat</keyword>
<dbReference type="PRINTS" id="PR00313">
    <property type="entry name" value="CABNDNGRPT"/>
</dbReference>
<organism evidence="7 8">
    <name type="scientific">Cysteiniphilum litorale</name>
    <dbReference type="NCBI Taxonomy" id="2056700"/>
    <lineage>
        <taxon>Bacteria</taxon>
        <taxon>Pseudomonadati</taxon>
        <taxon>Pseudomonadota</taxon>
        <taxon>Gammaproteobacteria</taxon>
        <taxon>Thiotrichales</taxon>
        <taxon>Fastidiosibacteraceae</taxon>
        <taxon>Cysteiniphilum</taxon>
    </lineage>
</organism>
<dbReference type="Gene3D" id="2.150.10.10">
    <property type="entry name" value="Serralysin-like metalloprotease, C-terminal"/>
    <property type="match status" value="3"/>
</dbReference>
<dbReference type="InterPro" id="IPR018511">
    <property type="entry name" value="Hemolysin-typ_Ca-bd_CS"/>
</dbReference>
<name>A0A8J2Z4I7_9GAMM</name>
<evidence type="ECO:0000256" key="6">
    <source>
        <dbReference type="ARBA" id="ARBA00023136"/>
    </source>
</evidence>
<accession>A0A8J2Z4I7</accession>
<dbReference type="InterPro" id="IPR001343">
    <property type="entry name" value="Hemolysn_Ca-bd"/>
</dbReference>
<keyword evidence="2" id="KW-0800">Toxin</keyword>
<evidence type="ECO:0000256" key="3">
    <source>
        <dbReference type="ARBA" id="ARBA00022737"/>
    </source>
</evidence>
<evidence type="ECO:0000313" key="8">
    <source>
        <dbReference type="Proteomes" id="UP000636949"/>
    </source>
</evidence>
<protein>
    <recommendedName>
        <fullName evidence="9">Ca2+-binding protein, RTX toxin-related</fullName>
    </recommendedName>
</protein>
<keyword evidence="8" id="KW-1185">Reference proteome</keyword>
<dbReference type="Pfam" id="PF00353">
    <property type="entry name" value="HemolysinCabind"/>
    <property type="match status" value="6"/>
</dbReference>
<dbReference type="EMBL" id="BMJS01000011">
    <property type="protein sequence ID" value="GGF96823.1"/>
    <property type="molecule type" value="Genomic_DNA"/>
</dbReference>
<evidence type="ECO:0000313" key="7">
    <source>
        <dbReference type="EMBL" id="GGF96823.1"/>
    </source>
</evidence>
<comment type="caution">
    <text evidence="7">The sequence shown here is derived from an EMBL/GenBank/DDBJ whole genome shotgun (WGS) entry which is preliminary data.</text>
</comment>
<dbReference type="SUPFAM" id="SSF51120">
    <property type="entry name" value="beta-Roll"/>
    <property type="match status" value="3"/>
</dbReference>
<dbReference type="SUPFAM" id="SSF53474">
    <property type="entry name" value="alpha/beta-Hydrolases"/>
    <property type="match status" value="1"/>
</dbReference>
<evidence type="ECO:0000256" key="5">
    <source>
        <dbReference type="ARBA" id="ARBA00023026"/>
    </source>
</evidence>
<gene>
    <name evidence="7" type="ORF">GCM10010995_12610</name>
</gene>
<dbReference type="OrthoDB" id="5618685at2"/>
<evidence type="ECO:0000256" key="2">
    <source>
        <dbReference type="ARBA" id="ARBA00022656"/>
    </source>
</evidence>
<dbReference type="Proteomes" id="UP000636949">
    <property type="component" value="Unassembled WGS sequence"/>
</dbReference>
<evidence type="ECO:0000256" key="4">
    <source>
        <dbReference type="ARBA" id="ARBA00022837"/>
    </source>
</evidence>
<dbReference type="GO" id="GO:0005509">
    <property type="term" value="F:calcium ion binding"/>
    <property type="evidence" value="ECO:0007669"/>
    <property type="project" value="InterPro"/>
</dbReference>
<dbReference type="PANTHER" id="PTHR39431">
    <property type="entry name" value="FRPA/C-RELATED PROTEIN"/>
    <property type="match status" value="1"/>
</dbReference>
<comment type="subcellular location">
    <subcellularLocation>
        <location evidence="1">Membrane</location>
    </subcellularLocation>
</comment>
<evidence type="ECO:0008006" key="9">
    <source>
        <dbReference type="Google" id="ProtNLM"/>
    </source>
</evidence>
<dbReference type="InterPro" id="IPR011049">
    <property type="entry name" value="Serralysin-like_metalloprot_C"/>
</dbReference>
<evidence type="ECO:0000256" key="1">
    <source>
        <dbReference type="ARBA" id="ARBA00004370"/>
    </source>
</evidence>
<dbReference type="InterPro" id="IPR029058">
    <property type="entry name" value="AB_hydrolase_fold"/>
</dbReference>
<dbReference type="GO" id="GO:0016020">
    <property type="term" value="C:membrane"/>
    <property type="evidence" value="ECO:0007669"/>
    <property type="project" value="UniProtKB-SubCell"/>
</dbReference>
<dbReference type="PANTHER" id="PTHR39431:SF1">
    <property type="entry name" value="FRPA_C-RELATED PROTEIN"/>
    <property type="match status" value="1"/>
</dbReference>
<dbReference type="InterPro" id="IPR003995">
    <property type="entry name" value="RTX_toxin_determinant-A"/>
</dbReference>
<keyword evidence="6" id="KW-0472">Membrane</keyword>
<dbReference type="GO" id="GO:0090729">
    <property type="term" value="F:toxin activity"/>
    <property type="evidence" value="ECO:0007669"/>
    <property type="project" value="UniProtKB-KW"/>
</dbReference>
<sequence length="1628" mass="178801">MAKTITQQQAAILSNLIYAISTEGDNKGNYVFDDLSIDRSNKDRSPKLHDYIYDERGDFRKGIPDDIKQQIATMPAQFSEVLNNFQLRETSTTIEHNGEVGVGGLDYYGIAINPINDKTSIAIVNKGTDSAGDVISDVQMLIGNIADNMLAGVTFVDKIRDNLKPMTISTTGHSLGGSIAQAQSAMLGEQLGESITFEAFGIQNIINPLKIDGQYYEVGVINNQIVHVAVTDPEKIALYNKYAENKDLIEDKILNYLREGDYVDPVSDNIGQTIMLPGGGLAGFFDIHKIHNYLYQGYDDNGNLIANKLNIDVVLKDYGDDIALIAKAEMVVQQLIEKMAESPLNTADFEALYKLAMEDAGIDEGLLSEARDRLSEFKDVFGDYANFNDMLIMGTNVDDDSAQGELLRQLMALLAQGVDINQVGNVVLDDLINQLFNTALNAPAVRYDPLILDLDGDGIETIDTNKEVMFDHTGDNVYYATGWVGKDDALLVRDINGNGRIDNGLELFGENTIKQNGQNATDGFDALSDLDDNHDGVFDAQDAAFTSVKIWQDADQNGFSTASELKTLTEAGIDHISLNKQSINKEVLGATLSFESSYQNNSGQSYQIVAANFTENNFYKLDMNSMFEITTADVKGAVGVKEVITYRGYGAVNSMRQSLQVSQALRDAKVILVNGGSYDFNLQIDLWTKAGSDFVSAESMLDGLTLQDGTQIQMNLSDGVVEKIKQTAYLERVNGRRLLDYSIVDKGSYYSVGIKTGDVSFGWQNVTKGGTVTMVDQSFFQLVNGQRSAVISEAFQLMVENIKEHQQANRYQAVLTQMLPYITIEQDDSGVAQYNWQRLENYFLEMAESNPEKSFSRLEMIIDRQQQEFQQLGFDALKLANDMLAAPSNKMLAELSALDELKFMKKTYHFVSASQSEQSLDNYLIGNHRNENIYGLAGNDTLEGGGGSDYLYGGLGDDKLYGNGGDQLYGGSGDDTLLSQGNWQHNTLMGGKGNDLLINHDYTTATYVYEVGDGVDTIRRNGSYLYDRFNDVLRFGAGISFEDLSLSKQGNTLSIQVGDDATNRVLIENFYATSGYTRTKVGGFEFADGTVIKREDARLNPDIIGDELANTLSGSDFAENLRGGQGDDNLKGAGGNDYLYGEEGNDVLTGNGGDQLYGGSGDDTLLSQGNWQHNTLMGGKGNDLLINHDYTTATYVYEVGDGIDTIRRNGSYLYDLFNDVLRFGAGISFEDLSLSKQGNTLNIQVGDDATNRVLIENFYAVSGYTRTKVGGFEFADGTVIKREDARLNPDIIGDELANTLSGSDFAENLRGGQGDDNLKGAGGNDYLYGEEGNDVLTGNGGDQLYGGSGDDTLLSQGNWQHNTLMGGKGNDLLINHDYTTATYVYEVGDGVDTIRRNGSYLYDQFNDVLRFGAGISFEDLSLSKQGNTLNIQVGDDATNRVLIENFYATSGYTRTKVGGFEFADGTVLKRENVQSGSDNHDVLVANGDLSYLHGGNGQDSYEIDFAQTQKTIIDNYDNDNSSDFMKLNGIKTTDLRFYREVSNLMIKNLADSNKPREIVVQDWFESEAHQIDEIGVEQFVLSNKQIDVIIQTLASFNVETGVGEDLLNKDQQDEIKSVLANSWMPKSA</sequence>
<proteinExistence type="predicted"/>
<reference evidence="7" key="2">
    <citation type="submission" date="2020-09" db="EMBL/GenBank/DDBJ databases">
        <authorList>
            <person name="Sun Q."/>
            <person name="Zhou Y."/>
        </authorList>
    </citation>
    <scope>NUCLEOTIDE SEQUENCE</scope>
    <source>
        <strain evidence="7">CGMCC 1.15758</strain>
    </source>
</reference>
<reference evidence="7" key="1">
    <citation type="journal article" date="2014" name="Int. J. Syst. Evol. Microbiol.">
        <title>Complete genome sequence of Corynebacterium casei LMG S-19264T (=DSM 44701T), isolated from a smear-ripened cheese.</title>
        <authorList>
            <consortium name="US DOE Joint Genome Institute (JGI-PGF)"/>
            <person name="Walter F."/>
            <person name="Albersmeier A."/>
            <person name="Kalinowski J."/>
            <person name="Ruckert C."/>
        </authorList>
    </citation>
    <scope>NUCLEOTIDE SEQUENCE</scope>
    <source>
        <strain evidence="7">CGMCC 1.15758</strain>
    </source>
</reference>
<keyword evidence="4" id="KW-0106">Calcium</keyword>
<dbReference type="PROSITE" id="PS00330">
    <property type="entry name" value="HEMOLYSIN_CALCIUM"/>
    <property type="match status" value="1"/>
</dbReference>
<keyword evidence="5" id="KW-0843">Virulence</keyword>
<dbReference type="PRINTS" id="PR01488">
    <property type="entry name" value="RTXTOXINA"/>
</dbReference>
<dbReference type="RefSeq" id="WP_117002404.1">
    <property type="nucleotide sequence ID" value="NZ_BMJS01000011.1"/>
</dbReference>
<dbReference type="GO" id="GO:0005576">
    <property type="term" value="C:extracellular region"/>
    <property type="evidence" value="ECO:0007669"/>
    <property type="project" value="InterPro"/>
</dbReference>